<sequence>PEKKISCVFSDDFKGAAMATEYLISLGHQRIGFINGPLDEVIIWQERMEGYKEALKKYKIQLDRKLIQENSSAFEKNGYESMKKLLQLKNRPQAVFVAGDGMAVGAYKAIKRKELRIPEDISIIGYDDADVASWLDPPLTTIRTSFFDFGEKSAELLFNMITQGGFPEKGVVIEPVLKIRSSCVNVK</sequence>
<protein>
    <submittedName>
        <fullName evidence="5">LacI family transcriptional regulator</fullName>
    </submittedName>
</protein>
<reference evidence="5 6" key="1">
    <citation type="submission" date="2019-03" db="EMBL/GenBank/DDBJ databases">
        <title>Metabolic potential of uncultured bacteria and archaea associated with petroleum seepage in deep-sea sediments.</title>
        <authorList>
            <person name="Dong X."/>
            <person name="Hubert C."/>
        </authorList>
    </citation>
    <scope>NUCLEOTIDE SEQUENCE [LARGE SCALE GENOMIC DNA]</scope>
    <source>
        <strain evidence="5">E44_bin7</strain>
    </source>
</reference>
<evidence type="ECO:0000256" key="1">
    <source>
        <dbReference type="ARBA" id="ARBA00023015"/>
    </source>
</evidence>
<gene>
    <name evidence="5" type="ORF">E3J84_00520</name>
</gene>
<feature type="domain" description="Transcriptional regulator LacI/GalR-like sensor" evidence="4">
    <location>
        <begin position="21"/>
        <end position="183"/>
    </location>
</feature>
<evidence type="ECO:0000313" key="6">
    <source>
        <dbReference type="Proteomes" id="UP000316360"/>
    </source>
</evidence>
<dbReference type="Proteomes" id="UP000316360">
    <property type="component" value="Unassembled WGS sequence"/>
</dbReference>
<organism evidence="5 6">
    <name type="scientific">Aerophobetes bacterium</name>
    <dbReference type="NCBI Taxonomy" id="2030807"/>
    <lineage>
        <taxon>Bacteria</taxon>
        <taxon>Candidatus Aerophobota</taxon>
    </lineage>
</organism>
<name>A0A523S504_UNCAE</name>
<evidence type="ECO:0000259" key="4">
    <source>
        <dbReference type="Pfam" id="PF13377"/>
    </source>
</evidence>
<dbReference type="PANTHER" id="PTHR30146:SF109">
    <property type="entry name" value="HTH-TYPE TRANSCRIPTIONAL REGULATOR GALS"/>
    <property type="match status" value="1"/>
</dbReference>
<evidence type="ECO:0000256" key="3">
    <source>
        <dbReference type="ARBA" id="ARBA00023163"/>
    </source>
</evidence>
<feature type="non-terminal residue" evidence="5">
    <location>
        <position position="1"/>
    </location>
</feature>
<dbReference type="CDD" id="cd06267">
    <property type="entry name" value="PBP1_LacI_sugar_binding-like"/>
    <property type="match status" value="1"/>
</dbReference>
<keyword evidence="2" id="KW-0238">DNA-binding</keyword>
<evidence type="ECO:0000313" key="5">
    <source>
        <dbReference type="EMBL" id="TET13067.1"/>
    </source>
</evidence>
<dbReference type="GO" id="GO:0003700">
    <property type="term" value="F:DNA-binding transcription factor activity"/>
    <property type="evidence" value="ECO:0007669"/>
    <property type="project" value="TreeGrafter"/>
</dbReference>
<dbReference type="EMBL" id="SOKJ01000030">
    <property type="protein sequence ID" value="TET13067.1"/>
    <property type="molecule type" value="Genomic_DNA"/>
</dbReference>
<dbReference type="InterPro" id="IPR046335">
    <property type="entry name" value="LacI/GalR-like_sensor"/>
</dbReference>
<keyword evidence="1" id="KW-0805">Transcription regulation</keyword>
<dbReference type="PANTHER" id="PTHR30146">
    <property type="entry name" value="LACI-RELATED TRANSCRIPTIONAL REPRESSOR"/>
    <property type="match status" value="1"/>
</dbReference>
<comment type="caution">
    <text evidence="5">The sequence shown here is derived from an EMBL/GenBank/DDBJ whole genome shotgun (WGS) entry which is preliminary data.</text>
</comment>
<dbReference type="Pfam" id="PF13377">
    <property type="entry name" value="Peripla_BP_3"/>
    <property type="match status" value="1"/>
</dbReference>
<keyword evidence="3" id="KW-0804">Transcription</keyword>
<evidence type="ECO:0000256" key="2">
    <source>
        <dbReference type="ARBA" id="ARBA00023125"/>
    </source>
</evidence>
<dbReference type="SUPFAM" id="SSF53822">
    <property type="entry name" value="Periplasmic binding protein-like I"/>
    <property type="match status" value="1"/>
</dbReference>
<dbReference type="InterPro" id="IPR028082">
    <property type="entry name" value="Peripla_BP_I"/>
</dbReference>
<proteinExistence type="predicted"/>
<dbReference type="AlphaFoldDB" id="A0A523S504"/>
<dbReference type="Gene3D" id="3.40.50.2300">
    <property type="match status" value="2"/>
</dbReference>
<dbReference type="GO" id="GO:0000976">
    <property type="term" value="F:transcription cis-regulatory region binding"/>
    <property type="evidence" value="ECO:0007669"/>
    <property type="project" value="TreeGrafter"/>
</dbReference>
<accession>A0A523S504</accession>